<feature type="coiled-coil region" evidence="1">
    <location>
        <begin position="285"/>
        <end position="371"/>
    </location>
</feature>
<feature type="region of interest" description="Disordered" evidence="2">
    <location>
        <begin position="1531"/>
        <end position="1560"/>
    </location>
</feature>
<name>A0A6A7FQH7_9CRUS</name>
<evidence type="ECO:0000313" key="3">
    <source>
        <dbReference type="EMBL" id="LAC20857.1"/>
    </source>
</evidence>
<evidence type="ECO:0000256" key="2">
    <source>
        <dbReference type="SAM" id="MobiDB-lite"/>
    </source>
</evidence>
<organism evidence="3">
    <name type="scientific">Hirondellea gigas</name>
    <dbReference type="NCBI Taxonomy" id="1518452"/>
    <lineage>
        <taxon>Eukaryota</taxon>
        <taxon>Metazoa</taxon>
        <taxon>Ecdysozoa</taxon>
        <taxon>Arthropoda</taxon>
        <taxon>Crustacea</taxon>
        <taxon>Multicrustacea</taxon>
        <taxon>Malacostraca</taxon>
        <taxon>Eumalacostraca</taxon>
        <taxon>Peracarida</taxon>
        <taxon>Amphipoda</taxon>
        <taxon>Amphilochidea</taxon>
        <taxon>Lysianassida</taxon>
        <taxon>Lysianassidira</taxon>
        <taxon>Lysianassoidea</taxon>
        <taxon>Lysianassidae</taxon>
        <taxon>Hirondellea</taxon>
    </lineage>
</organism>
<proteinExistence type="evidence at transcript level"/>
<feature type="coiled-coil region" evidence="1">
    <location>
        <begin position="570"/>
        <end position="838"/>
    </location>
</feature>
<feature type="coiled-coil region" evidence="1">
    <location>
        <begin position="1086"/>
        <end position="1120"/>
    </location>
</feature>
<feature type="region of interest" description="Disordered" evidence="2">
    <location>
        <begin position="101"/>
        <end position="145"/>
    </location>
</feature>
<feature type="coiled-coil region" evidence="1">
    <location>
        <begin position="479"/>
        <end position="517"/>
    </location>
</feature>
<feature type="compositionally biased region" description="Basic residues" evidence="2">
    <location>
        <begin position="101"/>
        <end position="111"/>
    </location>
</feature>
<reference evidence="3" key="1">
    <citation type="submission" date="2017-11" db="EMBL/GenBank/DDBJ databases">
        <title>The sensing device of the deep-sea amphipod.</title>
        <authorList>
            <person name="Kobayashi H."/>
            <person name="Nagahama T."/>
            <person name="Arai W."/>
            <person name="Sasagawa Y."/>
            <person name="Umeda M."/>
            <person name="Hayashi T."/>
            <person name="Nikaido I."/>
            <person name="Watanabe H."/>
            <person name="Oguri K."/>
            <person name="Kitazato H."/>
            <person name="Fujioka K."/>
            <person name="Kido Y."/>
            <person name="Takami H."/>
        </authorList>
    </citation>
    <scope>NUCLEOTIDE SEQUENCE</scope>
    <source>
        <tissue evidence="3">Whole body</tissue>
    </source>
</reference>
<dbReference type="PANTHER" id="PTHR47357:SF1">
    <property type="entry name" value="SPINDLE POLE BODY COMPONENT 110"/>
    <property type="match status" value="1"/>
</dbReference>
<protein>
    <submittedName>
        <fullName evidence="3">GRIP and coiled-coil domain-containing protein 2-like</fullName>
    </submittedName>
</protein>
<accession>A0A6A7FQH7</accession>
<dbReference type="PANTHER" id="PTHR47357">
    <property type="entry name" value="COP1-INTERACTIVE PROTEIN 1"/>
    <property type="match status" value="1"/>
</dbReference>
<dbReference type="GO" id="GO:0005856">
    <property type="term" value="C:cytoskeleton"/>
    <property type="evidence" value="ECO:0007669"/>
    <property type="project" value="TreeGrafter"/>
</dbReference>
<feature type="compositionally biased region" description="Basic and acidic residues" evidence="2">
    <location>
        <begin position="14"/>
        <end position="27"/>
    </location>
</feature>
<sequence>MESEYRKIKVSAKVKKDTSEDQNRRDEDTEESDKSEESSSASKLSHAELENKISTLTESNDALDKKLKQALHNYQTEKVAFETTKDELSKKIKKAESECKKMRKISTKSPKHTANIEKKTDSDETGSFDEGSAASQEKGGEASASMEVPLNVRTVQQFYPTELITAWSGTMEELECNLSLAKDELLRCGSQAMLLSGKAGASGLGSGDESVDNITKIASLVRRVEELSGVLAATRIRRGIPVDSPILVTEYQLTQGAEVAAAAELDSVHTTHKKSIATWLPFATQEEFEAFLADKEKKINELEKRVNELEEALNSKSSYISQLEHQLKGTKGKLSELENSSKSFEDHLEDINRLNRDITKLKDELEQSHSECTGLKTTIAEFGLKSSEKESDQTNIVGEIENILQSDRGAGHSSEPNNTDLEQKKNLDERLKYLLSTIESRILGRVSSVESAHVFRIAEIESSYESRISSIKDEYDISIEKLQNELTSSVKRRQESSDEFSAEKKLLDENLENLQLSFDTIINEKTTMEEKLKVTENKVGVLNEVKRKLVEYTKTIEERMHSSEKHNIEASADKKKIEDLNAENIELQANIASLNEKIDSVHVDKTRQKNRLEGLETSLLAISDKVDLLQKEKESFEAEHAGCTQQRAALSDTTNRIQKQNDALTSQLQQLNKALQTIIDEKQHLQSIIDLLNKEKSATQTLQEELERNLVSTESEGIANKLKSDELLEFNASLQDDIKRLHSSISDLETDKKYLNSEIENLKYIIEGLKEDKSSTETELDEKLSSVSSIELENVQLNQNIDALRRTNNRIAQENICLQAANAIIETLKETINTITEDKANTVHRYEEDQQRILEMQNMMVTDMETLILSLEADKNSLAESINSLSVELYSVKDANSLLNVEVNNNNSVLKQLKDNIYALEKEKGSLGEENRQLRTAMEQAQLLESSHGSSALQITQELIIQTKDLQHKLESAQSALNLKENEYMEKMQVEKGGIKQQLQALRKDMTEEMDIIESRKEEETEELEEKFAHLEVEFTTKLAETKEYYESLMIEEKAEFGRVLVTKISDYERKLSEKFDEISGWHVKLMSMQEELDGKMMVIEELEGRLEEFSDKQTTSNQQHASLSEVFGQLSSDLHHVSAIPSLIELNHRLTPLREVTESPTPFVISAAGGPSDTSSAILNQNPSCTISSFSSIIPQHRASSSNQVPESLGATFLGAACAFSLTDAPYRNINSSSSVASCIQTSVCPYSTFDEPHMVAAVSNKFSFDNNLRHFSNTDPSFVDMFQIPCVTQISNINYSPSSIICNSNDLSSFNQTHCKTSASSSKPILSFVIPSTFSDMSSCSSLNSLVDISDCHAMNNMLTEQNIQDSINNHDFKGITDNSTSQSISEDYSSQTLTSSMKSKLFVSREFPFVASVQKSDATENQFVTSSTISDVGIVDCIITDEEITDIASSERDGPISISKLSPISTSLHIAPAHGLFSECSLSSPISISETTTTRTTPTSGAEISSHQSVYLPISSSEEIITTFTYSSSSNVSSNPHSPQLSANPSSPNGSSNLFPSKDLPIHLLPMNHQIPPPPMDLPVRLPYMGL</sequence>
<dbReference type="GO" id="GO:0005200">
    <property type="term" value="F:structural constituent of cytoskeleton"/>
    <property type="evidence" value="ECO:0007669"/>
    <property type="project" value="TreeGrafter"/>
</dbReference>
<dbReference type="Gene3D" id="1.10.287.1490">
    <property type="match status" value="1"/>
</dbReference>
<feature type="coiled-coil region" evidence="1">
    <location>
        <begin position="903"/>
        <end position="1034"/>
    </location>
</feature>
<keyword evidence="1" id="KW-0175">Coiled coil</keyword>
<dbReference type="EMBL" id="IACT01001511">
    <property type="protein sequence ID" value="LAC20857.1"/>
    <property type="molecule type" value="mRNA"/>
</dbReference>
<evidence type="ECO:0000256" key="1">
    <source>
        <dbReference type="SAM" id="Coils"/>
    </source>
</evidence>
<feature type="region of interest" description="Disordered" evidence="2">
    <location>
        <begin position="1"/>
        <end position="60"/>
    </location>
</feature>